<feature type="region of interest" description="Disordered" evidence="11">
    <location>
        <begin position="1682"/>
        <end position="1725"/>
    </location>
</feature>
<keyword evidence="3" id="KW-0808">Transferase</keyword>
<dbReference type="InterPro" id="IPR021109">
    <property type="entry name" value="Peptidase_aspartic_dom_sf"/>
</dbReference>
<sequence>MFPRTWRILTFVKNSSKLILQRLPHELKHKKIERVSSFLPTQHPPWRICLYSSSLSYTSVDLFPCAINTLNCYIRVFSNCGAAGHSVVFTDAAIIRILNLTLPPSISFRSGLSVALAETVETIKELRPKYTSSEIILVERLLLLTKATALSLAEASNLDLLAKLGNSCHVFTAANTNSPGLVLASFWAKSSSPFTTRYAPVSPKAIRKEISKYCNGSLAEPGCERHVTSVSDGSASEPLKGPEEYNWYTFAVFSRVVPALNGLAVTWWRYKSDFVGRFAVLRDWGVLAVKAKGGVFRSRGRPDEDTCEQSKIQQRGGQHGKRTAKVVDEPASSEVQQTGEGVGSITRLGVVHPEEKSKKEVSGGLERGRWSEDEDLFSPVRLQFGRLTANDRGSENSGKTVSGATQEPEPGKETRNGAGTSGVTTQRIAQGSAAGVGGGRATGNQTIAHQAGGGNRPGLPVTQQTTQRAVSLGRGRGRAGYQPGAQLIGGGIQPEPPNRPNGMAMIKFKAPSAFSGKQGEDAADWMEMYEITTEYNRWGETEKRANFGMYLDGPARKWFQCLNPPALWAGEHKAQQSEAPKKKAGDKRAGGGVLLRRSEPLPVGRPANDGDAEVGHLFDGLRPTLIERIYLTQPKTCEKFLTAARILLEAAEVVGQGSWVVNLLAEEKEKQLQAMAAGTEKKEEAGETPTLHLNSTPELMALKRKQGRNRQNGQNGGAQGGAVTGPSRSADGKPICFNCQEVGHIRRNCTNKKKEGSQETEAAVGMIRKEGEMNIPLLLIDVGQLITEEVEIGAGSQFQKAAAVVDTGAVGGPSIVMVNEQKTPPMGKVTVEIKIGTAKVTAEILVLEMSGIELLLGNDVLKKFKRLEIEYGEGKPRLRFGDLPVGLLTEEQGATRKKIVVIQPGQEGASWMIEPERKLLEAKGLTTGRAILKGDRPTFHILVVNLENRPTFVHQGTVLGERAEIEEDMVEFEGMVETEGFRKLTKEAETEGGSRQTRGTGGGVDNKKGVVPGNEDMDFRKQISPELDEEETEKLVKALGRFVDAFAKGNEPLGMCNMAEHEIPLVPNAKPVYQSLGSGAYKEQLIQRELMSKMKARGAIEVKAVKEFPQLPTSGKRADLVKWVKSFLGLVSYYRRFFPGFAEVAKPLMDLTKDKTLFILLAYPDYSLEFEVHPDTCGYGVGAVLVQRQMGEERPLAFASRIMMASERNYSNTEKEIVTDHHALCWLQSKKDLAVRLSRLAMQLMEYKYTIAYKDGRLHADADALSRYPLAEGSGNDVTDKESRDLEVNVVTQCDRSELQEGQRSEWAYVFKNHEQEKETANYTIRNGLLFRIRLTDGEPGEASLRFCVLKTLREGILKACHDDITVGHLGRTRTYDKVQQRYFWNSLAGDVDRYVRACRECQARKMGVYKKPCFMELSHVEKPWDRTGMDILGPFPLSKKGNRYVVVVVDYGGLTGGRSKGSGGLFRSGDTASARGSEKLDNGPGKVFRGADDARDSADAPNEPSDNNIVPSTGKRPGGTAKSYLRRHAVDVCERGPLGLGLGTAVLLPVNAICGADPDPTQIVSVESGGPGNYEEWMLGNLQKAFAEVDRKSQAAQERQKRYYDKNRREADVYEEGQQVLITPLNYEVQLPGVRKSEVVHVEWMKKFVDLTAPASSEEGAESSVEGTVDFEIEKKERAKRITRGTRGERGQSAARTEPVGQPVNQPMEVEQERSADGKGETEQVERRYPLRVRKQRFALLKSVLFMACLAWPSVDGAVIGGGKVGSAIYPMLPLLTVLLLAPPLDGSKEIKLSSHGLLFQSIGERFFSDSEWVIATDFTFHQADRLIEEFTGWLIGKQKLPVQAESKKIPANENKSSAWLTGVVRARATDELARLKIISANYKGLKASLQNSRKRRGIIDGVGKVLNWLFGVSTTDELESLDTHPSLINETVWELRTSVEATEALRRSCVTLDKEIASVKRASSNFAREMWWDLQTRDKVDSAFRAVSLAVTWLEDFTLRLGIGMATTASSLLSPSLFPPAQLRLALEEIKNKMPPGWSLTPALQAGEMWKAYEEAKVVAAAVDGGVRLFIHLPVFEFQLAFSVYRVHNIPRAAANGSIAVLQSGIPDFLAVSTDHQTFMELAGRDLNQCILPAKTACPINRARQAVDGPGGGLPGPPSLGFFFTSGYLYCVIMPQQEE</sequence>
<feature type="region of interest" description="Disordered" evidence="11">
    <location>
        <begin position="386"/>
        <end position="492"/>
    </location>
</feature>
<feature type="compositionally biased region" description="Gly residues" evidence="11">
    <location>
        <begin position="714"/>
        <end position="723"/>
    </location>
</feature>
<dbReference type="Pfam" id="PF17921">
    <property type="entry name" value="Integrase_H2C2"/>
    <property type="match status" value="1"/>
</dbReference>
<evidence type="ECO:0000256" key="5">
    <source>
        <dbReference type="ARBA" id="ARBA00022722"/>
    </source>
</evidence>
<dbReference type="EC" id="2.7.7.49" evidence="1"/>
<dbReference type="PANTHER" id="PTHR37984">
    <property type="entry name" value="PROTEIN CBG26694"/>
    <property type="match status" value="1"/>
</dbReference>
<dbReference type="GO" id="GO:0008270">
    <property type="term" value="F:zinc ion binding"/>
    <property type="evidence" value="ECO:0007669"/>
    <property type="project" value="UniProtKB-KW"/>
</dbReference>
<feature type="region of interest" description="Disordered" evidence="11">
    <location>
        <begin position="677"/>
        <end position="696"/>
    </location>
</feature>
<keyword evidence="7" id="KW-0255">Endonuclease</keyword>
<evidence type="ECO:0000256" key="4">
    <source>
        <dbReference type="ARBA" id="ARBA00022695"/>
    </source>
</evidence>
<dbReference type="SUPFAM" id="SSF57756">
    <property type="entry name" value="Retrovirus zinc finger-like domains"/>
    <property type="match status" value="1"/>
</dbReference>
<dbReference type="GO" id="GO:0004519">
    <property type="term" value="F:endonuclease activity"/>
    <property type="evidence" value="ECO:0007669"/>
    <property type="project" value="UniProtKB-KW"/>
</dbReference>
<dbReference type="Proteomes" id="UP000789390">
    <property type="component" value="Unassembled WGS sequence"/>
</dbReference>
<dbReference type="GO" id="GO:0003964">
    <property type="term" value="F:RNA-directed DNA polymerase activity"/>
    <property type="evidence" value="ECO:0007669"/>
    <property type="project" value="UniProtKB-EC"/>
</dbReference>
<keyword evidence="2" id="KW-0645">Protease</keyword>
<reference evidence="13" key="1">
    <citation type="submission" date="2021-11" db="EMBL/GenBank/DDBJ databases">
        <authorList>
            <person name="Schell T."/>
        </authorList>
    </citation>
    <scope>NUCLEOTIDE SEQUENCE</scope>
    <source>
        <strain evidence="13">M5</strain>
    </source>
</reference>
<feature type="region of interest" description="Disordered" evidence="11">
    <location>
        <begin position="570"/>
        <end position="590"/>
    </location>
</feature>
<evidence type="ECO:0000256" key="2">
    <source>
        <dbReference type="ARBA" id="ARBA00022670"/>
    </source>
</evidence>
<dbReference type="GO" id="GO:0004190">
    <property type="term" value="F:aspartic-type endopeptidase activity"/>
    <property type="evidence" value="ECO:0007669"/>
    <property type="project" value="UniProtKB-KW"/>
</dbReference>
<dbReference type="InterPro" id="IPR041577">
    <property type="entry name" value="RT_RNaseH_2"/>
</dbReference>
<keyword evidence="6" id="KW-0064">Aspartyl protease</keyword>
<dbReference type="InterPro" id="IPR036875">
    <property type="entry name" value="Znf_CCHC_sf"/>
</dbReference>
<dbReference type="Gene3D" id="2.40.70.10">
    <property type="entry name" value="Acid Proteases"/>
    <property type="match status" value="1"/>
</dbReference>
<feature type="region of interest" description="Disordered" evidence="11">
    <location>
        <begin position="298"/>
        <end position="367"/>
    </location>
</feature>
<proteinExistence type="predicted"/>
<gene>
    <name evidence="13" type="ORF">DGAL_LOCUS4427</name>
</gene>
<keyword evidence="9" id="KW-0511">Multifunctional enzyme</keyword>
<evidence type="ECO:0000313" key="14">
    <source>
        <dbReference type="Proteomes" id="UP000789390"/>
    </source>
</evidence>
<feature type="domain" description="CCHC-type" evidence="12">
    <location>
        <begin position="736"/>
        <end position="751"/>
    </location>
</feature>
<feature type="compositionally biased region" description="Basic and acidic residues" evidence="11">
    <location>
        <begin position="1712"/>
        <end position="1725"/>
    </location>
</feature>
<keyword evidence="10" id="KW-0862">Zinc</keyword>
<feature type="region of interest" description="Disordered" evidence="11">
    <location>
        <begin position="986"/>
        <end position="1016"/>
    </location>
</feature>
<dbReference type="SMART" id="SM00343">
    <property type="entry name" value="ZnF_C2HC"/>
    <property type="match status" value="1"/>
</dbReference>
<dbReference type="InterPro" id="IPR041588">
    <property type="entry name" value="Integrase_H2C2"/>
</dbReference>
<feature type="region of interest" description="Disordered" evidence="11">
    <location>
        <begin position="706"/>
        <end position="729"/>
    </location>
</feature>
<dbReference type="InterPro" id="IPR050951">
    <property type="entry name" value="Retrovirus_Pol_polyprotein"/>
</dbReference>
<evidence type="ECO:0000259" key="12">
    <source>
        <dbReference type="PROSITE" id="PS50158"/>
    </source>
</evidence>
<feature type="compositionally biased region" description="Basic and acidic residues" evidence="11">
    <location>
        <begin position="352"/>
        <end position="367"/>
    </location>
</feature>
<dbReference type="InterPro" id="IPR001878">
    <property type="entry name" value="Znf_CCHC"/>
</dbReference>
<keyword evidence="8" id="KW-0238">DNA-binding</keyword>
<dbReference type="EMBL" id="CAKKLH010000071">
    <property type="protein sequence ID" value="CAH0102049.1"/>
    <property type="molecule type" value="Genomic_DNA"/>
</dbReference>
<organism evidence="13 14">
    <name type="scientific">Daphnia galeata</name>
    <dbReference type="NCBI Taxonomy" id="27404"/>
    <lineage>
        <taxon>Eukaryota</taxon>
        <taxon>Metazoa</taxon>
        <taxon>Ecdysozoa</taxon>
        <taxon>Arthropoda</taxon>
        <taxon>Crustacea</taxon>
        <taxon>Branchiopoda</taxon>
        <taxon>Diplostraca</taxon>
        <taxon>Cladocera</taxon>
        <taxon>Anomopoda</taxon>
        <taxon>Daphniidae</taxon>
        <taxon>Daphnia</taxon>
    </lineage>
</organism>
<evidence type="ECO:0000256" key="11">
    <source>
        <dbReference type="SAM" id="MobiDB-lite"/>
    </source>
</evidence>
<evidence type="ECO:0000256" key="7">
    <source>
        <dbReference type="ARBA" id="ARBA00022759"/>
    </source>
</evidence>
<evidence type="ECO:0000313" key="13">
    <source>
        <dbReference type="EMBL" id="CAH0102049.1"/>
    </source>
</evidence>
<dbReference type="InterPro" id="IPR043502">
    <property type="entry name" value="DNA/RNA_pol_sf"/>
</dbReference>
<comment type="caution">
    <text evidence="13">The sequence shown here is derived from an EMBL/GenBank/DDBJ whole genome shotgun (WGS) entry which is preliminary data.</text>
</comment>
<evidence type="ECO:0000256" key="6">
    <source>
        <dbReference type="ARBA" id="ARBA00022750"/>
    </source>
</evidence>
<dbReference type="PANTHER" id="PTHR37984:SF5">
    <property type="entry name" value="PROTEIN NYNRIN-LIKE"/>
    <property type="match status" value="1"/>
</dbReference>
<dbReference type="Gene3D" id="4.10.60.10">
    <property type="entry name" value="Zinc finger, CCHC-type"/>
    <property type="match status" value="1"/>
</dbReference>
<name>A0A8J2WHS1_9CRUS</name>
<dbReference type="FunFam" id="1.10.340.70:FF:000001">
    <property type="entry name" value="Retrovirus-related Pol polyprotein from transposon gypsy-like Protein"/>
    <property type="match status" value="1"/>
</dbReference>
<keyword evidence="14" id="KW-1185">Reference proteome</keyword>
<evidence type="ECO:0000256" key="1">
    <source>
        <dbReference type="ARBA" id="ARBA00012493"/>
    </source>
</evidence>
<dbReference type="SUPFAM" id="SSF56672">
    <property type="entry name" value="DNA/RNA polymerases"/>
    <property type="match status" value="1"/>
</dbReference>
<evidence type="ECO:0000256" key="10">
    <source>
        <dbReference type="PROSITE-ProRule" id="PRU00047"/>
    </source>
</evidence>
<dbReference type="Gene3D" id="1.10.340.70">
    <property type="match status" value="1"/>
</dbReference>
<keyword evidence="10" id="KW-0863">Zinc-finger</keyword>
<keyword evidence="10" id="KW-0479">Metal-binding</keyword>
<keyword evidence="5" id="KW-0540">Nuclease</keyword>
<feature type="compositionally biased region" description="Basic and acidic residues" evidence="11">
    <location>
        <begin position="1490"/>
        <end position="1499"/>
    </location>
</feature>
<dbReference type="OrthoDB" id="6380665at2759"/>
<dbReference type="InterPro" id="IPR043128">
    <property type="entry name" value="Rev_trsase/Diguanyl_cyclase"/>
</dbReference>
<accession>A0A8J2WHS1</accession>
<feature type="region of interest" description="Disordered" evidence="11">
    <location>
        <begin position="1463"/>
        <end position="1522"/>
    </location>
</feature>
<feature type="compositionally biased region" description="Polar residues" evidence="11">
    <location>
        <begin position="395"/>
        <end position="405"/>
    </location>
</feature>
<feature type="compositionally biased region" description="Basic and acidic residues" evidence="11">
    <location>
        <begin position="570"/>
        <end position="589"/>
    </location>
</feature>
<evidence type="ECO:0000256" key="9">
    <source>
        <dbReference type="ARBA" id="ARBA00023268"/>
    </source>
</evidence>
<dbReference type="CDD" id="cd09274">
    <property type="entry name" value="RNase_HI_RT_Ty3"/>
    <property type="match status" value="1"/>
</dbReference>
<keyword evidence="7" id="KW-0378">Hydrolase</keyword>
<evidence type="ECO:0000256" key="3">
    <source>
        <dbReference type="ARBA" id="ARBA00022679"/>
    </source>
</evidence>
<dbReference type="GO" id="GO:0003677">
    <property type="term" value="F:DNA binding"/>
    <property type="evidence" value="ECO:0007669"/>
    <property type="project" value="UniProtKB-KW"/>
</dbReference>
<keyword evidence="4" id="KW-0548">Nucleotidyltransferase</keyword>
<dbReference type="PROSITE" id="PS50158">
    <property type="entry name" value="ZF_CCHC"/>
    <property type="match status" value="1"/>
</dbReference>
<evidence type="ECO:0000256" key="8">
    <source>
        <dbReference type="ARBA" id="ARBA00023125"/>
    </source>
</evidence>
<dbReference type="GO" id="GO:0006508">
    <property type="term" value="P:proteolysis"/>
    <property type="evidence" value="ECO:0007669"/>
    <property type="project" value="UniProtKB-KW"/>
</dbReference>
<protein>
    <recommendedName>
        <fullName evidence="1">RNA-directed DNA polymerase</fullName>
        <ecNumber evidence="1">2.7.7.49</ecNumber>
    </recommendedName>
</protein>
<feature type="compositionally biased region" description="Polar residues" evidence="11">
    <location>
        <begin position="417"/>
        <end position="429"/>
    </location>
</feature>
<dbReference type="Gene3D" id="3.30.70.270">
    <property type="match status" value="1"/>
</dbReference>
<dbReference type="Pfam" id="PF17919">
    <property type="entry name" value="RT_RNaseH_2"/>
    <property type="match status" value="1"/>
</dbReference>
<dbReference type="Pfam" id="PF00098">
    <property type="entry name" value="zf-CCHC"/>
    <property type="match status" value="1"/>
</dbReference>